<evidence type="ECO:0000313" key="13">
    <source>
        <dbReference type="Proteomes" id="UP000216857"/>
    </source>
</evidence>
<evidence type="ECO:0000313" key="12">
    <source>
        <dbReference type="EMBL" id="OZI21136.1"/>
    </source>
</evidence>
<dbReference type="InterPro" id="IPR005122">
    <property type="entry name" value="Uracil-DNA_glycosylase-like"/>
</dbReference>
<keyword evidence="9" id="KW-0234">DNA repair</keyword>
<evidence type="ECO:0000256" key="8">
    <source>
        <dbReference type="ARBA" id="ARBA00023014"/>
    </source>
</evidence>
<feature type="domain" description="Uracil-DNA glycosylase-like" evidence="11">
    <location>
        <begin position="67"/>
        <end position="227"/>
    </location>
</feature>
<dbReference type="InterPro" id="IPR005273">
    <property type="entry name" value="Ura-DNA_glyco_family4"/>
</dbReference>
<dbReference type="SMART" id="SM00987">
    <property type="entry name" value="UreE_C"/>
    <property type="match status" value="1"/>
</dbReference>
<dbReference type="PANTHER" id="PTHR33693">
    <property type="entry name" value="TYPE-5 URACIL-DNA GLYCOSYLASE"/>
    <property type="match status" value="1"/>
</dbReference>
<keyword evidence="5" id="KW-0227">DNA damage</keyword>
<name>A0A261R803_9BORD</name>
<keyword evidence="3" id="KW-0004">4Fe-4S</keyword>
<dbReference type="SMART" id="SM00986">
    <property type="entry name" value="UDG"/>
    <property type="match status" value="1"/>
</dbReference>
<dbReference type="Proteomes" id="UP000216857">
    <property type="component" value="Unassembled WGS sequence"/>
</dbReference>
<evidence type="ECO:0000256" key="2">
    <source>
        <dbReference type="ARBA" id="ARBA00019403"/>
    </source>
</evidence>
<dbReference type="SUPFAM" id="SSF52141">
    <property type="entry name" value="Uracil-DNA glycosylase-like"/>
    <property type="match status" value="1"/>
</dbReference>
<dbReference type="InterPro" id="IPR036895">
    <property type="entry name" value="Uracil-DNA_glycosylase-like_sf"/>
</dbReference>
<evidence type="ECO:0000256" key="5">
    <source>
        <dbReference type="ARBA" id="ARBA00022763"/>
    </source>
</evidence>
<dbReference type="NCBIfam" id="TIGR00758">
    <property type="entry name" value="UDG_fam4"/>
    <property type="match status" value="1"/>
</dbReference>
<evidence type="ECO:0000256" key="6">
    <source>
        <dbReference type="ARBA" id="ARBA00022801"/>
    </source>
</evidence>
<evidence type="ECO:0000256" key="9">
    <source>
        <dbReference type="ARBA" id="ARBA00023204"/>
    </source>
</evidence>
<comment type="similarity">
    <text evidence="1">Belongs to the uracil-DNA glycosylase (UDG) superfamily. Type 4 (UDGa) family.</text>
</comment>
<dbReference type="GO" id="GO:0006281">
    <property type="term" value="P:DNA repair"/>
    <property type="evidence" value="ECO:0007669"/>
    <property type="project" value="UniProtKB-KW"/>
</dbReference>
<reference evidence="12" key="1">
    <citation type="submission" date="2017-05" db="EMBL/GenBank/DDBJ databases">
        <title>Complete and WGS of Bordetella genogroups.</title>
        <authorList>
            <person name="Spilker T."/>
            <person name="Lipuma J."/>
        </authorList>
    </citation>
    <scope>NUCLEOTIDE SEQUENCE</scope>
    <source>
        <strain evidence="12">AU21707</strain>
    </source>
</reference>
<dbReference type="RefSeq" id="WP_094849659.1">
    <property type="nucleotide sequence ID" value="NZ_NEVJ01000003.1"/>
</dbReference>
<dbReference type="Pfam" id="PF03167">
    <property type="entry name" value="UDG"/>
    <property type="match status" value="1"/>
</dbReference>
<feature type="compositionally biased region" description="Low complexity" evidence="10">
    <location>
        <begin position="1"/>
        <end position="22"/>
    </location>
</feature>
<gene>
    <name evidence="12" type="ORF">CAL26_27270</name>
</gene>
<protein>
    <recommendedName>
        <fullName evidence="2">Type-4 uracil-DNA glycosylase</fullName>
    </recommendedName>
</protein>
<dbReference type="CDD" id="cd10030">
    <property type="entry name" value="UDG-F4_TTUDGA_SPO1dp_like"/>
    <property type="match status" value="1"/>
</dbReference>
<dbReference type="NCBIfam" id="TIGR03914">
    <property type="entry name" value="UDG_fam_dom"/>
    <property type="match status" value="1"/>
</dbReference>
<dbReference type="GO" id="GO:0051539">
    <property type="term" value="F:4 iron, 4 sulfur cluster binding"/>
    <property type="evidence" value="ECO:0007669"/>
    <property type="project" value="UniProtKB-KW"/>
</dbReference>
<organism evidence="12 13">
    <name type="scientific">Bordetella genomosp. 9</name>
    <dbReference type="NCBI Taxonomy" id="1416803"/>
    <lineage>
        <taxon>Bacteria</taxon>
        <taxon>Pseudomonadati</taxon>
        <taxon>Pseudomonadota</taxon>
        <taxon>Betaproteobacteria</taxon>
        <taxon>Burkholderiales</taxon>
        <taxon>Alcaligenaceae</taxon>
        <taxon>Bordetella</taxon>
    </lineage>
</organism>
<evidence type="ECO:0000256" key="7">
    <source>
        <dbReference type="ARBA" id="ARBA00023004"/>
    </source>
</evidence>
<feature type="region of interest" description="Disordered" evidence="10">
    <location>
        <begin position="1"/>
        <end position="47"/>
    </location>
</feature>
<sequence>MATRTTRTIQTTQTTRTTRTTRNAASESRGQPPDRGDAPLIVPDQHPTTLRDCRRCGLWHDATQPVPGQGPRRASILLVGEQPGDQEDKAGLPFVGPAGGLLDRALADAGVRRDDVFVTNAVKHFKWIPRGKRRMHKTPAQREVMACRYWLEKELASVRPAVAVSLGATALRSLMQRADVRLGAMLGEPVNVGGLVVVPTYHPSFILRAPDPRAREAAYAVLVQALETAGRIAAGDAAAEKTSAP</sequence>
<dbReference type="EMBL" id="NEVJ01000003">
    <property type="protein sequence ID" value="OZI21136.1"/>
    <property type="molecule type" value="Genomic_DNA"/>
</dbReference>
<keyword evidence="8" id="KW-0411">Iron-sulfur</keyword>
<keyword evidence="13" id="KW-1185">Reference proteome</keyword>
<keyword evidence="4" id="KW-0479">Metal-binding</keyword>
<keyword evidence="7" id="KW-0408">Iron</keyword>
<dbReference type="GO" id="GO:0097506">
    <property type="term" value="F:deaminated base DNA N-glycosylase activity"/>
    <property type="evidence" value="ECO:0007669"/>
    <property type="project" value="UniProtKB-ARBA"/>
</dbReference>
<evidence type="ECO:0000256" key="10">
    <source>
        <dbReference type="SAM" id="MobiDB-lite"/>
    </source>
</evidence>
<accession>A0A261R803</accession>
<evidence type="ECO:0000256" key="4">
    <source>
        <dbReference type="ARBA" id="ARBA00022723"/>
    </source>
</evidence>
<dbReference type="STRING" id="1416803.CAL13_00075"/>
<dbReference type="InterPro" id="IPR051536">
    <property type="entry name" value="UDG_Type-4/5"/>
</dbReference>
<dbReference type="AlphaFoldDB" id="A0A261R803"/>
<dbReference type="OrthoDB" id="5290748at2"/>
<dbReference type="PANTHER" id="PTHR33693:SF9">
    <property type="entry name" value="TYPE-4 URACIL-DNA GLYCOSYLASE"/>
    <property type="match status" value="1"/>
</dbReference>
<dbReference type="GO" id="GO:0046872">
    <property type="term" value="F:metal ion binding"/>
    <property type="evidence" value="ECO:0007669"/>
    <property type="project" value="UniProtKB-KW"/>
</dbReference>
<proteinExistence type="inferred from homology"/>
<evidence type="ECO:0000256" key="1">
    <source>
        <dbReference type="ARBA" id="ARBA00006521"/>
    </source>
</evidence>
<dbReference type="Gene3D" id="3.40.470.10">
    <property type="entry name" value="Uracil-DNA glycosylase-like domain"/>
    <property type="match status" value="1"/>
</dbReference>
<comment type="caution">
    <text evidence="12">The sequence shown here is derived from an EMBL/GenBank/DDBJ whole genome shotgun (WGS) entry which is preliminary data.</text>
</comment>
<evidence type="ECO:0000256" key="3">
    <source>
        <dbReference type="ARBA" id="ARBA00022485"/>
    </source>
</evidence>
<keyword evidence="6" id="KW-0378">Hydrolase</keyword>
<evidence type="ECO:0000259" key="11">
    <source>
        <dbReference type="SMART" id="SM00986"/>
    </source>
</evidence>